<reference evidence="3 4" key="1">
    <citation type="journal article" date="2019" name="Appl. Microbiol. Biotechnol.">
        <title>Genome sequence of Isaria javanica and comparative genome analysis insights into family S53 peptidase evolution in fungal entomopathogens.</title>
        <authorList>
            <person name="Lin R."/>
            <person name="Zhang X."/>
            <person name="Xin B."/>
            <person name="Zou M."/>
            <person name="Gao Y."/>
            <person name="Qin F."/>
            <person name="Hu Q."/>
            <person name="Xie B."/>
            <person name="Cheng X."/>
        </authorList>
    </citation>
    <scope>NUCLEOTIDE SEQUENCE [LARGE SCALE GENOMIC DNA]</scope>
    <source>
        <strain evidence="3 4">IJ1G</strain>
    </source>
</reference>
<feature type="compositionally biased region" description="Polar residues" evidence="1">
    <location>
        <begin position="166"/>
        <end position="193"/>
    </location>
</feature>
<dbReference type="STRING" id="43265.A0A545VEJ9"/>
<protein>
    <submittedName>
        <fullName evidence="3">Uncharacterized protein</fullName>
    </submittedName>
</protein>
<feature type="compositionally biased region" description="Low complexity" evidence="1">
    <location>
        <begin position="11"/>
        <end position="43"/>
    </location>
</feature>
<evidence type="ECO:0000313" key="4">
    <source>
        <dbReference type="Proteomes" id="UP000315783"/>
    </source>
</evidence>
<evidence type="ECO:0000256" key="2">
    <source>
        <dbReference type="SAM" id="Phobius"/>
    </source>
</evidence>
<sequence>MPAPYSDNLYSDPDSAAGAASRDGDDAAAAASDADASALSPSDGYFRHDDDSAISPTSTHHHRQPSHASRRSGSTPYVPNVLVEDPTVGKDPDSKAQIARRMINSDVAAGSPAPSPQPHHNPESYYYPSASPSVSAVSAATPSTTTNASYPYAQHSSSRRHPSVQDGASSQQQLHVNTSSPHHHQSSNYNTQAAYHGRGDAPPAYTPSSPDNDPNSYNYSTFPASSPPNMGTPEEHDRLLSPHQQQAFSDPPKRPLWQRIRHSHDSGSLRKKIKKILGILVFVSIVLVFMGFNMSGPSYRKRIIDKSPIRIPDMDERELVWHPARSCRDSPHTYPKETFHAGLDSGRVLYIEQTMRKKGWTEPSGPSPHVSGEVILRPTDSGKAELDVEIIANYKDLDIDVEFTNNGGTDHVKVTTPRVVPDGSSRDVCIQIRITAWIPQKALVNALTVSTVSLNVFVQEGLALGAENEISVITVAGNIILPADDSDVEPYKMEAPRYKYSTVSGDVKGWFPMYHNLKAGTVSGDIFAQITHKDVVLQQSGPSLLDVSSVSGELRINDGSKDAADSGAEIPARDYLVKLATTSGDITADVLIGSSSEFASTSGDLKLNLVPVLDERWLHTNWRPLLKTESTSGGHRVQIAEPQFISIPDKMNPHQRPTLPETDKDKKNKQPSSSTPSTAATVERDGAEIKRRRVAENARGLTALESRHSSISGNLHLYYPASWEGTFAADTLSSDITVRGKDVVVDRKKGGFVGKTIAGHKGDGSSSMKIDEMSGNVVLSIGQE</sequence>
<feature type="region of interest" description="Disordered" evidence="1">
    <location>
        <begin position="642"/>
        <end position="694"/>
    </location>
</feature>
<keyword evidence="2" id="KW-1133">Transmembrane helix</keyword>
<organism evidence="3 4">
    <name type="scientific">Cordyceps javanica</name>
    <dbReference type="NCBI Taxonomy" id="43265"/>
    <lineage>
        <taxon>Eukaryota</taxon>
        <taxon>Fungi</taxon>
        <taxon>Dikarya</taxon>
        <taxon>Ascomycota</taxon>
        <taxon>Pezizomycotina</taxon>
        <taxon>Sordariomycetes</taxon>
        <taxon>Hypocreomycetidae</taxon>
        <taxon>Hypocreales</taxon>
        <taxon>Cordycipitaceae</taxon>
        <taxon>Cordyceps</taxon>
    </lineage>
</organism>
<feature type="compositionally biased region" description="Basic residues" evidence="1">
    <location>
        <begin position="59"/>
        <end position="70"/>
    </location>
</feature>
<name>A0A545VEJ9_9HYPO</name>
<feature type="transmembrane region" description="Helical" evidence="2">
    <location>
        <begin position="276"/>
        <end position="294"/>
    </location>
</feature>
<dbReference type="EMBL" id="SPUK01000001">
    <property type="protein sequence ID" value="TQW00139.1"/>
    <property type="molecule type" value="Genomic_DNA"/>
</dbReference>
<dbReference type="AlphaFoldDB" id="A0A545VEJ9"/>
<evidence type="ECO:0000256" key="1">
    <source>
        <dbReference type="SAM" id="MobiDB-lite"/>
    </source>
</evidence>
<dbReference type="OrthoDB" id="3539644at2759"/>
<feature type="compositionally biased region" description="Low complexity" evidence="1">
    <location>
        <begin position="124"/>
        <end position="152"/>
    </location>
</feature>
<accession>A0A545VEJ9</accession>
<keyword evidence="2" id="KW-0812">Transmembrane</keyword>
<feature type="region of interest" description="Disordered" evidence="1">
    <location>
        <begin position="1"/>
        <end position="253"/>
    </location>
</feature>
<keyword evidence="2" id="KW-0472">Membrane</keyword>
<keyword evidence="4" id="KW-1185">Reference proteome</keyword>
<dbReference type="Proteomes" id="UP000315783">
    <property type="component" value="Unassembled WGS sequence"/>
</dbReference>
<comment type="caution">
    <text evidence="3">The sequence shown here is derived from an EMBL/GenBank/DDBJ whole genome shotgun (WGS) entry which is preliminary data.</text>
</comment>
<gene>
    <name evidence="3" type="ORF">IF1G_00070</name>
</gene>
<proteinExistence type="predicted"/>
<evidence type="ECO:0000313" key="3">
    <source>
        <dbReference type="EMBL" id="TQW00139.1"/>
    </source>
</evidence>
<feature type="compositionally biased region" description="Low complexity" evidence="1">
    <location>
        <begin position="671"/>
        <end position="681"/>
    </location>
</feature>
<feature type="compositionally biased region" description="Polar residues" evidence="1">
    <location>
        <begin position="206"/>
        <end position="229"/>
    </location>
</feature>